<dbReference type="Pfam" id="PF04116">
    <property type="entry name" value="FA_hydroxylase"/>
    <property type="match status" value="1"/>
</dbReference>
<dbReference type="GO" id="GO:0016491">
    <property type="term" value="F:oxidoreductase activity"/>
    <property type="evidence" value="ECO:0007669"/>
    <property type="project" value="InterPro"/>
</dbReference>
<feature type="transmembrane region" description="Helical" evidence="1">
    <location>
        <begin position="115"/>
        <end position="136"/>
    </location>
</feature>
<reference evidence="3" key="1">
    <citation type="submission" date="2021-01" db="EMBL/GenBank/DDBJ databases">
        <authorList>
            <person name="Corre E."/>
            <person name="Pelletier E."/>
            <person name="Niang G."/>
            <person name="Scheremetjew M."/>
            <person name="Finn R."/>
            <person name="Kale V."/>
            <person name="Holt S."/>
            <person name="Cochrane G."/>
            <person name="Meng A."/>
            <person name="Brown T."/>
            <person name="Cohen L."/>
        </authorList>
    </citation>
    <scope>NUCLEOTIDE SEQUENCE</scope>
    <source>
        <strain evidence="3">CCCM811</strain>
    </source>
</reference>
<dbReference type="AlphaFoldDB" id="A0A7S3ZDA7"/>
<keyword evidence="1" id="KW-1133">Transmembrane helix</keyword>
<feature type="transmembrane region" description="Helical" evidence="1">
    <location>
        <begin position="157"/>
        <end position="184"/>
    </location>
</feature>
<dbReference type="GO" id="GO:0008610">
    <property type="term" value="P:lipid biosynthetic process"/>
    <property type="evidence" value="ECO:0007669"/>
    <property type="project" value="InterPro"/>
</dbReference>
<sequence length="290" mass="32792">MALATPELPPAFLLPYKDSLFYEAVREGFRLGIVTLIATILLDLIAWRTIYTMLIRKKSDNSDDRMLYFKAILANLLNNLLLGPLIYGAVVRFHIYKDLENAESLPEDSDDAVTIFGKGCIVLITEAVGYYLMHSAMHTRELIWMHKFHHKFTCEKIVPMAANAVSVAEYLLAYMLPIVLGAVISGSGRYALLWSVGVISSNNLLIHTPWLHDMSEKVPLQNSLQSVNILVVPQVLPDIFVSTAKHFDHHNRLTKHYAAPTVDIDLFVSVVQHRVNKLMTFFGFEHTKTI</sequence>
<name>A0A7S3ZDA7_9EUKA</name>
<proteinExistence type="predicted"/>
<keyword evidence="1" id="KW-0812">Transmembrane</keyword>
<evidence type="ECO:0000256" key="1">
    <source>
        <dbReference type="SAM" id="Phobius"/>
    </source>
</evidence>
<keyword evidence="1" id="KW-0472">Membrane</keyword>
<dbReference type="EMBL" id="HBIV01045028">
    <property type="protein sequence ID" value="CAE0679796.1"/>
    <property type="molecule type" value="Transcribed_RNA"/>
</dbReference>
<dbReference type="GO" id="GO:0005506">
    <property type="term" value="F:iron ion binding"/>
    <property type="evidence" value="ECO:0007669"/>
    <property type="project" value="InterPro"/>
</dbReference>
<accession>A0A7S3ZDA7</accession>
<feature type="domain" description="Fatty acid hydroxylase" evidence="2">
    <location>
        <begin position="121"/>
        <end position="259"/>
    </location>
</feature>
<evidence type="ECO:0000313" key="3">
    <source>
        <dbReference type="EMBL" id="CAE0679796.1"/>
    </source>
</evidence>
<organism evidence="3">
    <name type="scientific">Lotharella globosa</name>
    <dbReference type="NCBI Taxonomy" id="91324"/>
    <lineage>
        <taxon>Eukaryota</taxon>
        <taxon>Sar</taxon>
        <taxon>Rhizaria</taxon>
        <taxon>Cercozoa</taxon>
        <taxon>Chlorarachniophyceae</taxon>
        <taxon>Lotharella</taxon>
    </lineage>
</organism>
<feature type="transmembrane region" description="Helical" evidence="1">
    <location>
        <begin position="29"/>
        <end position="51"/>
    </location>
</feature>
<evidence type="ECO:0000259" key="2">
    <source>
        <dbReference type="Pfam" id="PF04116"/>
    </source>
</evidence>
<feature type="transmembrane region" description="Helical" evidence="1">
    <location>
        <begin position="72"/>
        <end position="95"/>
    </location>
</feature>
<gene>
    <name evidence="3" type="ORF">LGLO00237_LOCUS31581</name>
</gene>
<dbReference type="InterPro" id="IPR006694">
    <property type="entry name" value="Fatty_acid_hydroxylase"/>
</dbReference>
<protein>
    <recommendedName>
        <fullName evidence="2">Fatty acid hydroxylase domain-containing protein</fullName>
    </recommendedName>
</protein>